<gene>
    <name evidence="2" type="ORF">HNQ09_000234</name>
</gene>
<dbReference type="Gene3D" id="2.60.120.1060">
    <property type="entry name" value="NPCBM/NEW2 domain"/>
    <property type="match status" value="1"/>
</dbReference>
<dbReference type="RefSeq" id="WP_246363048.1">
    <property type="nucleotide sequence ID" value="NZ_JACHFN010000001.1"/>
</dbReference>
<dbReference type="Pfam" id="PF17164">
    <property type="entry name" value="DUF5122"/>
    <property type="match status" value="4"/>
</dbReference>
<evidence type="ECO:0000313" key="3">
    <source>
        <dbReference type="Proteomes" id="UP000525389"/>
    </source>
</evidence>
<dbReference type="InterPro" id="IPR038637">
    <property type="entry name" value="NPCBM_sf"/>
</dbReference>
<dbReference type="InterPro" id="IPR011047">
    <property type="entry name" value="Quinoprotein_ADH-like_sf"/>
</dbReference>
<evidence type="ECO:0000313" key="2">
    <source>
        <dbReference type="EMBL" id="MBB5232817.1"/>
    </source>
</evidence>
<keyword evidence="3" id="KW-1185">Reference proteome</keyword>
<dbReference type="AlphaFoldDB" id="A0A7W8GC27"/>
<sequence length="601" mass="64080">MQPAEADPYANGASYPWAYTAPADRLTPLTLTPGENTLQYEPVLAARNGWGPIEVNRSNGEQAPGDGRTLSINGKTYTRGFGTHAGSELRFSLKGTGATCTRFTADVGVDDEVGPRGKVVFQVYLDGVKAYDSGVMKGKDAARRVDLDISGKGELRLVVTDAGNGINYDHADWADPKIYCQAVQTPPTTGKPGTLDLAFDGDGYVAFPNAGQTGFYGLSNLLQLPNGNLLAIAFQDRKIVQLIPDGQFNRAFGNQGVAPLPFSPRRAVLQDGRLLILGCLDPYCLEPPQYVLNRLRPDGTVDPTYGVNGTVTIEARPSNEGVSSGVFMELQPDGKVIVATAEYDAPKNPVGSGKASRWKLQRYTQNGALDFTFGTAGAILTDVGDDAAIRDMVIQPDGRIVLGGVTGTLGSQAATFIRYTVNGQVDASFAGGTVRINSAATRQELHDLEVQPDGKLLAAVTLMGDEDPYLAKLARLNTDGTLDASFGVGGVASFAPFDQFNGIELQTDGKILGWGDNVFTHHYHPNQPYISGLARLTPQGQPDKTFGTNGIARIVLNDAVSGATQFNLFDFLVQADGKIVLSGYTNTGYNLNNGYIVRLLP</sequence>
<dbReference type="Proteomes" id="UP000525389">
    <property type="component" value="Unassembled WGS sequence"/>
</dbReference>
<dbReference type="Pfam" id="PF08305">
    <property type="entry name" value="NPCBM"/>
    <property type="match status" value="1"/>
</dbReference>
<proteinExistence type="predicted"/>
<accession>A0A7W8GC27</accession>
<evidence type="ECO:0000259" key="1">
    <source>
        <dbReference type="SMART" id="SM00776"/>
    </source>
</evidence>
<dbReference type="InterPro" id="IPR008979">
    <property type="entry name" value="Galactose-bd-like_sf"/>
</dbReference>
<dbReference type="SUPFAM" id="SSF50998">
    <property type="entry name" value="Quinoprotein alcohol dehydrogenase-like"/>
    <property type="match status" value="1"/>
</dbReference>
<organism evidence="2 3">
    <name type="scientific">Deinococcus budaensis</name>
    <dbReference type="NCBI Taxonomy" id="1665626"/>
    <lineage>
        <taxon>Bacteria</taxon>
        <taxon>Thermotogati</taxon>
        <taxon>Deinococcota</taxon>
        <taxon>Deinococci</taxon>
        <taxon>Deinococcales</taxon>
        <taxon>Deinococcaceae</taxon>
        <taxon>Deinococcus</taxon>
    </lineage>
</organism>
<dbReference type="InterPro" id="IPR013431">
    <property type="entry name" value="Delta_60_rpt"/>
</dbReference>
<dbReference type="SMART" id="SM00776">
    <property type="entry name" value="NPCBM"/>
    <property type="match status" value="1"/>
</dbReference>
<dbReference type="NCBIfam" id="TIGR02608">
    <property type="entry name" value="delta_60_rpt"/>
    <property type="match status" value="6"/>
</dbReference>
<protein>
    <submittedName>
        <fullName evidence="2">Putative delta-60 repeat protein</fullName>
    </submittedName>
</protein>
<dbReference type="Gene3D" id="2.80.10.50">
    <property type="match status" value="2"/>
</dbReference>
<dbReference type="InterPro" id="IPR013222">
    <property type="entry name" value="Glyco_hyd_98_carb-bd"/>
</dbReference>
<feature type="domain" description="Glycosyl hydrolase family 98 putative carbohydrate-binding module" evidence="1">
    <location>
        <begin position="32"/>
        <end position="180"/>
    </location>
</feature>
<name>A0A7W8GC27_9DEIO</name>
<reference evidence="2 3" key="1">
    <citation type="submission" date="2020-08" db="EMBL/GenBank/DDBJ databases">
        <title>Genomic Encyclopedia of Type Strains, Phase IV (KMG-IV): sequencing the most valuable type-strain genomes for metagenomic binning, comparative biology and taxonomic classification.</title>
        <authorList>
            <person name="Goeker M."/>
        </authorList>
    </citation>
    <scope>NUCLEOTIDE SEQUENCE [LARGE SCALE GENOMIC DNA]</scope>
    <source>
        <strain evidence="2 3">DSM 101791</strain>
    </source>
</reference>
<comment type="caution">
    <text evidence="2">The sequence shown here is derived from an EMBL/GenBank/DDBJ whole genome shotgun (WGS) entry which is preliminary data.</text>
</comment>
<dbReference type="SUPFAM" id="SSF49785">
    <property type="entry name" value="Galactose-binding domain-like"/>
    <property type="match status" value="1"/>
</dbReference>
<dbReference type="EMBL" id="JACHFN010000001">
    <property type="protein sequence ID" value="MBB5232817.1"/>
    <property type="molecule type" value="Genomic_DNA"/>
</dbReference>